<dbReference type="EMBL" id="CBWP010000012">
    <property type="protein sequence ID" value="CDL36444.1"/>
    <property type="molecule type" value="Genomic_DNA"/>
</dbReference>
<dbReference type="Gene3D" id="3.40.50.300">
    <property type="entry name" value="P-loop containing nucleotide triphosphate hydrolases"/>
    <property type="match status" value="1"/>
</dbReference>
<evidence type="ECO:0008006" key="3">
    <source>
        <dbReference type="Google" id="ProtNLM"/>
    </source>
</evidence>
<organism evidence="1 2">
    <name type="scientific">Citrobacter freundii</name>
    <dbReference type="NCBI Taxonomy" id="546"/>
    <lineage>
        <taxon>Bacteria</taxon>
        <taxon>Pseudomonadati</taxon>
        <taxon>Pseudomonadota</taxon>
        <taxon>Gammaproteobacteria</taxon>
        <taxon>Enterobacterales</taxon>
        <taxon>Enterobacteriaceae</taxon>
        <taxon>Citrobacter</taxon>
        <taxon>Citrobacter freundii complex</taxon>
    </lineage>
</organism>
<protein>
    <recommendedName>
        <fullName evidence="3">NACHT domain-containing protein</fullName>
    </recommendedName>
</protein>
<accession>A0A7G2IMI8</accession>
<name>A0A7G2IMI8_CITFR</name>
<dbReference type="Proteomes" id="UP000019194">
    <property type="component" value="Unassembled WGS sequence"/>
</dbReference>
<reference evidence="1 2" key="1">
    <citation type="submission" date="2013-10" db="EMBL/GenBank/DDBJ databases">
        <title>Antibiotic resistance diversity of beta-lactamase producers in the General Hospital Vienna.</title>
        <authorList>
            <person name="Barisic I."/>
            <person name="Mitteregger D."/>
            <person name="Hirschl A.M."/>
            <person name="Noehammer C."/>
            <person name="Wiesinger-Mayr H."/>
        </authorList>
    </citation>
    <scope>NUCLEOTIDE SEQUENCE [LARGE SCALE GENOMIC DNA]</scope>
    <source>
        <strain evidence="1 2">ISC11</strain>
    </source>
</reference>
<dbReference type="InterPro" id="IPR027417">
    <property type="entry name" value="P-loop_NTPase"/>
</dbReference>
<sequence>MYGQKLFHFWIGFLLWKFLIHEYPRAKFDIHEYYARVKSKADIGIELNIRKSALPENIIDNLKCHQHDINSIFNYSDFINALPTILPRNGRFFIICPGGGGKTYLQKYIQKKIIEDNASSYLPVYIELSVYEKNNLDKLINSALGISQGDWNSLPSEFLFLFDGLDEMQETHVPAFVHEMQSLSLSYPCIITVRDTGLRVPTVIDDINGVACIEPLSYRQIVNLAQQFLPKELLTSFYADLHQIINNPAASFLRLPYGMVNTLVFYKAHKNVACKIFSDSGSGY</sequence>
<dbReference type="AlphaFoldDB" id="A0A7G2IMI8"/>
<proteinExistence type="predicted"/>
<comment type="caution">
    <text evidence="1">The sequence shown here is derived from an EMBL/GenBank/DDBJ whole genome shotgun (WGS) entry which is preliminary data.</text>
</comment>
<dbReference type="SUPFAM" id="SSF52540">
    <property type="entry name" value="P-loop containing nucleoside triphosphate hydrolases"/>
    <property type="match status" value="1"/>
</dbReference>
<evidence type="ECO:0000313" key="2">
    <source>
        <dbReference type="Proteomes" id="UP000019194"/>
    </source>
</evidence>
<evidence type="ECO:0000313" key="1">
    <source>
        <dbReference type="EMBL" id="CDL36444.1"/>
    </source>
</evidence>